<dbReference type="RefSeq" id="WP_249304748.1">
    <property type="nucleotide sequence ID" value="NZ_CP060634.1"/>
</dbReference>
<dbReference type="Proteomes" id="UP000515823">
    <property type="component" value="Chromosome"/>
</dbReference>
<reference evidence="1 2" key="1">
    <citation type="submission" date="2020-08" db="EMBL/GenBank/DDBJ databases">
        <authorList>
            <person name="Liu C."/>
            <person name="Sun Q."/>
        </authorList>
    </citation>
    <scope>NUCLEOTIDE SEQUENCE [LARGE SCALE GENOMIC DNA]</scope>
    <source>
        <strain evidence="1 2">NSJ-38</strain>
    </source>
</reference>
<protein>
    <submittedName>
        <fullName evidence="1">Uncharacterized protein</fullName>
    </submittedName>
</protein>
<name>A0A7G9G847_9FIRM</name>
<keyword evidence="2" id="KW-1185">Reference proteome</keyword>
<evidence type="ECO:0000313" key="1">
    <source>
        <dbReference type="EMBL" id="QNM06979.1"/>
    </source>
</evidence>
<evidence type="ECO:0000313" key="2">
    <source>
        <dbReference type="Proteomes" id="UP000515823"/>
    </source>
</evidence>
<dbReference type="KEGG" id="qdo:H9Q78_05400"/>
<gene>
    <name evidence="1" type="ORF">H9Q78_05400</name>
</gene>
<sequence>MEKIIEIDGKKVGFKATALTPRIYRHRIGRDMVSDMASLRKAYEKAEKMPMDAPEEERTEAQLSVVNLEIFENAAWVMARQYDPNIKDSPDEWLDTFETFSIYEIMPHILELWALNNRTTAIPKKK</sequence>
<dbReference type="EMBL" id="CP060634">
    <property type="protein sequence ID" value="QNM06979.1"/>
    <property type="molecule type" value="Genomic_DNA"/>
</dbReference>
<dbReference type="AlphaFoldDB" id="A0A7G9G847"/>
<accession>A0A7G9G847</accession>
<organism evidence="1 2">
    <name type="scientific">Qiania dongpingensis</name>
    <dbReference type="NCBI Taxonomy" id="2763669"/>
    <lineage>
        <taxon>Bacteria</taxon>
        <taxon>Bacillati</taxon>
        <taxon>Bacillota</taxon>
        <taxon>Clostridia</taxon>
        <taxon>Lachnospirales</taxon>
        <taxon>Lachnospiraceae</taxon>
        <taxon>Qiania</taxon>
    </lineage>
</organism>
<proteinExistence type="predicted"/>